<dbReference type="FunFam" id="3.40.50.11320:FF:000001">
    <property type="entry name" value="Carboxypeptidase"/>
    <property type="match status" value="1"/>
</dbReference>
<keyword evidence="8" id="KW-1015">Disulfide bond</keyword>
<evidence type="ECO:0000256" key="8">
    <source>
        <dbReference type="ARBA" id="ARBA00023157"/>
    </source>
</evidence>
<dbReference type="Gene3D" id="3.40.50.1820">
    <property type="entry name" value="alpha/beta hydrolase"/>
    <property type="match status" value="1"/>
</dbReference>
<feature type="signal peptide" evidence="11">
    <location>
        <begin position="1"/>
        <end position="22"/>
    </location>
</feature>
<evidence type="ECO:0000256" key="2">
    <source>
        <dbReference type="ARBA" id="ARBA00009431"/>
    </source>
</evidence>
<keyword evidence="6 11" id="KW-0732">Signal</keyword>
<dbReference type="EMBL" id="JACGWL010000278">
    <property type="protein sequence ID" value="KAK4384162.1"/>
    <property type="molecule type" value="Genomic_DNA"/>
</dbReference>
<dbReference type="GO" id="GO:0005576">
    <property type="term" value="C:extracellular region"/>
    <property type="evidence" value="ECO:0007669"/>
    <property type="project" value="UniProtKB-SubCell"/>
</dbReference>
<evidence type="ECO:0000256" key="11">
    <source>
        <dbReference type="RuleBase" id="RU361156"/>
    </source>
</evidence>
<evidence type="ECO:0000313" key="12">
    <source>
        <dbReference type="EMBL" id="KAK4384162.1"/>
    </source>
</evidence>
<accession>A0AAE1T9J7</accession>
<evidence type="ECO:0000256" key="4">
    <source>
        <dbReference type="ARBA" id="ARBA00022645"/>
    </source>
</evidence>
<dbReference type="GO" id="GO:0005773">
    <property type="term" value="C:vacuole"/>
    <property type="evidence" value="ECO:0007669"/>
    <property type="project" value="TreeGrafter"/>
</dbReference>
<dbReference type="Pfam" id="PF00450">
    <property type="entry name" value="Peptidase_S10"/>
    <property type="match status" value="1"/>
</dbReference>
<keyword evidence="5 11" id="KW-0645">Protease</keyword>
<dbReference type="PROSITE" id="PS00131">
    <property type="entry name" value="CARBOXYPEPT_SER_SER"/>
    <property type="match status" value="1"/>
</dbReference>
<reference evidence="12" key="1">
    <citation type="submission" date="2020-06" db="EMBL/GenBank/DDBJ databases">
        <authorList>
            <person name="Li T."/>
            <person name="Hu X."/>
            <person name="Zhang T."/>
            <person name="Song X."/>
            <person name="Zhang H."/>
            <person name="Dai N."/>
            <person name="Sheng W."/>
            <person name="Hou X."/>
            <person name="Wei L."/>
        </authorList>
    </citation>
    <scope>NUCLEOTIDE SEQUENCE</scope>
    <source>
        <strain evidence="12">K16</strain>
        <tissue evidence="12">Leaf</tissue>
    </source>
</reference>
<dbReference type="AlphaFoldDB" id="A0AAE1T9J7"/>
<reference evidence="12" key="2">
    <citation type="journal article" date="2024" name="Plant">
        <title>Genomic evolution and insights into agronomic trait innovations of Sesamum species.</title>
        <authorList>
            <person name="Miao H."/>
            <person name="Wang L."/>
            <person name="Qu L."/>
            <person name="Liu H."/>
            <person name="Sun Y."/>
            <person name="Le M."/>
            <person name="Wang Q."/>
            <person name="Wei S."/>
            <person name="Zheng Y."/>
            <person name="Lin W."/>
            <person name="Duan Y."/>
            <person name="Cao H."/>
            <person name="Xiong S."/>
            <person name="Wang X."/>
            <person name="Wei L."/>
            <person name="Li C."/>
            <person name="Ma Q."/>
            <person name="Ju M."/>
            <person name="Zhao R."/>
            <person name="Li G."/>
            <person name="Mu C."/>
            <person name="Tian Q."/>
            <person name="Mei H."/>
            <person name="Zhang T."/>
            <person name="Gao T."/>
            <person name="Zhang H."/>
        </authorList>
    </citation>
    <scope>NUCLEOTIDE SEQUENCE</scope>
    <source>
        <strain evidence="12">K16</strain>
    </source>
</reference>
<keyword evidence="4 11" id="KW-0121">Carboxypeptidase</keyword>
<evidence type="ECO:0000256" key="9">
    <source>
        <dbReference type="ARBA" id="ARBA00023180"/>
    </source>
</evidence>
<gene>
    <name evidence="12" type="ORF">Sango_3085100</name>
</gene>
<keyword evidence="9" id="KW-0325">Glycoprotein</keyword>
<evidence type="ECO:0000256" key="5">
    <source>
        <dbReference type="ARBA" id="ARBA00022670"/>
    </source>
</evidence>
<evidence type="ECO:0000256" key="10">
    <source>
        <dbReference type="ARBA" id="ARBA00037399"/>
    </source>
</evidence>
<dbReference type="SUPFAM" id="SSF53474">
    <property type="entry name" value="alpha/beta-Hydrolases"/>
    <property type="match status" value="1"/>
</dbReference>
<evidence type="ECO:0000256" key="7">
    <source>
        <dbReference type="ARBA" id="ARBA00022801"/>
    </source>
</evidence>
<dbReference type="GO" id="GO:0004185">
    <property type="term" value="F:serine-type carboxypeptidase activity"/>
    <property type="evidence" value="ECO:0007669"/>
    <property type="project" value="UniProtKB-UniRule"/>
</dbReference>
<feature type="chain" id="PRO_5041782996" description="Carboxypeptidase" evidence="11">
    <location>
        <begin position="23"/>
        <end position="500"/>
    </location>
</feature>
<evidence type="ECO:0000313" key="13">
    <source>
        <dbReference type="Proteomes" id="UP001289374"/>
    </source>
</evidence>
<name>A0AAE1T9J7_9LAMI</name>
<comment type="function">
    <text evidence="10">Probable carboxypeptidase.</text>
</comment>
<keyword evidence="13" id="KW-1185">Reference proteome</keyword>
<dbReference type="PROSITE" id="PS00560">
    <property type="entry name" value="CARBOXYPEPT_SER_HIS"/>
    <property type="match status" value="1"/>
</dbReference>
<evidence type="ECO:0000256" key="6">
    <source>
        <dbReference type="ARBA" id="ARBA00022729"/>
    </source>
</evidence>
<dbReference type="InterPro" id="IPR033124">
    <property type="entry name" value="Ser_caboxypep_his_AS"/>
</dbReference>
<comment type="caution">
    <text evidence="12">The sequence shown here is derived from an EMBL/GenBank/DDBJ whole genome shotgun (WGS) entry which is preliminary data.</text>
</comment>
<dbReference type="PANTHER" id="PTHR11802:SF132">
    <property type="entry name" value="SERINE CARBOXYPEPTIDASE-LIKE 36-RELATED"/>
    <property type="match status" value="1"/>
</dbReference>
<organism evidence="12 13">
    <name type="scientific">Sesamum angolense</name>
    <dbReference type="NCBI Taxonomy" id="2727404"/>
    <lineage>
        <taxon>Eukaryota</taxon>
        <taxon>Viridiplantae</taxon>
        <taxon>Streptophyta</taxon>
        <taxon>Embryophyta</taxon>
        <taxon>Tracheophyta</taxon>
        <taxon>Spermatophyta</taxon>
        <taxon>Magnoliopsida</taxon>
        <taxon>eudicotyledons</taxon>
        <taxon>Gunneridae</taxon>
        <taxon>Pentapetalae</taxon>
        <taxon>asterids</taxon>
        <taxon>lamiids</taxon>
        <taxon>Lamiales</taxon>
        <taxon>Pedaliaceae</taxon>
        <taxon>Sesamum</taxon>
    </lineage>
</organism>
<protein>
    <recommendedName>
        <fullName evidence="11">Carboxypeptidase</fullName>
        <ecNumber evidence="11">3.4.16.-</ecNumber>
    </recommendedName>
</protein>
<dbReference type="Gene3D" id="3.40.50.11320">
    <property type="match status" value="1"/>
</dbReference>
<dbReference type="PRINTS" id="PR00724">
    <property type="entry name" value="CRBOXYPTASEC"/>
</dbReference>
<dbReference type="InterPro" id="IPR001563">
    <property type="entry name" value="Peptidase_S10"/>
</dbReference>
<dbReference type="InterPro" id="IPR018202">
    <property type="entry name" value="Ser_caboxypep_ser_AS"/>
</dbReference>
<dbReference type="Gene3D" id="6.10.250.940">
    <property type="match status" value="1"/>
</dbReference>
<proteinExistence type="inferred from homology"/>
<dbReference type="EC" id="3.4.16.-" evidence="11"/>
<keyword evidence="3" id="KW-0964">Secreted</keyword>
<evidence type="ECO:0000256" key="3">
    <source>
        <dbReference type="ARBA" id="ARBA00022525"/>
    </source>
</evidence>
<comment type="similarity">
    <text evidence="2 11">Belongs to the peptidase S10 family.</text>
</comment>
<dbReference type="FunFam" id="3.40.50.1820:FF:000030">
    <property type="entry name" value="Carboxypeptidase"/>
    <property type="match status" value="1"/>
</dbReference>
<comment type="subcellular location">
    <subcellularLocation>
        <location evidence="1">Secreted</location>
    </subcellularLocation>
</comment>
<evidence type="ECO:0000256" key="1">
    <source>
        <dbReference type="ARBA" id="ARBA00004613"/>
    </source>
</evidence>
<dbReference type="InterPro" id="IPR029058">
    <property type="entry name" value="AB_hydrolase_fold"/>
</dbReference>
<dbReference type="Proteomes" id="UP001289374">
    <property type="component" value="Unassembled WGS sequence"/>
</dbReference>
<dbReference type="GO" id="GO:0006508">
    <property type="term" value="P:proteolysis"/>
    <property type="evidence" value="ECO:0007669"/>
    <property type="project" value="UniProtKB-KW"/>
</dbReference>
<keyword evidence="7 11" id="KW-0378">Hydrolase</keyword>
<sequence length="500" mass="55957">MSTLILLFSSALLLTCLTAAAAAESSGEKQIAALSRIYNEKLKNSTGMDRSHFNGSRHHDFHGAKVHPQVGLKESDRIERLPGQPPVKFKQYGGYVTVDRKAGRAFYYYFVEAQRSHESLPLLLWLNGGPGCSSLAYGAMQELGPFRVHSDGKTLYKNRFAWNYAANVLFLESPAGVGFSYSNTTTDFQIGGDRRTATDNYVFLLNWLERFPEYKNRDFYISGESYAGHYVPQLAHTILYHNLKANNTLINLKGIIIGNAVIDDETDVIGMYEYFRTHALVSDETTNRIMKYCDFSPNATQQSDECNAAASEADRCINPIDIYNIYAPLCSNSTLTQKPKKANGVSIDPCSDSYVYAYLNRAEVQEALHANVTKIPYAWQPCSEVLKKWTDSPSTIIPLLQEFMAHGLRVWIFSGDMDGRIPVTSTKQSIQKMKLPIKTSWHPWFLGGEVGGYTQVYEGNLTFATVRGAGHQVPSYQPSRALSLIMHFLAGTDLPDSSRY</sequence>
<dbReference type="PANTHER" id="PTHR11802">
    <property type="entry name" value="SERINE PROTEASE FAMILY S10 SERINE CARBOXYPEPTIDASE"/>
    <property type="match status" value="1"/>
</dbReference>